<dbReference type="InterPro" id="IPR028994">
    <property type="entry name" value="Integrin_alpha_N"/>
</dbReference>
<keyword evidence="1 4" id="KW-0732">Signal</keyword>
<keyword evidence="6" id="KW-1185">Reference proteome</keyword>
<dbReference type="SUPFAM" id="SSF50965">
    <property type="entry name" value="Galactose oxidase, central domain"/>
    <property type="match status" value="1"/>
</dbReference>
<dbReference type="InterPro" id="IPR013517">
    <property type="entry name" value="FG-GAP"/>
</dbReference>
<proteinExistence type="predicted"/>
<evidence type="ECO:0000256" key="3">
    <source>
        <dbReference type="ARBA" id="ARBA00023180"/>
    </source>
</evidence>
<dbReference type="PANTHER" id="PTHR36220:SF1">
    <property type="entry name" value="GAMMA TUBULIN COMPLEX COMPONENT C-TERMINAL DOMAIN-CONTAINING PROTEIN"/>
    <property type="match status" value="1"/>
</dbReference>
<dbReference type="PANTHER" id="PTHR36220">
    <property type="entry name" value="UNNAMED PRODUCT"/>
    <property type="match status" value="1"/>
</dbReference>
<reference evidence="5 6" key="1">
    <citation type="submission" date="2018-09" db="EMBL/GenBank/DDBJ databases">
        <authorList>
            <person name="Wang Z."/>
        </authorList>
    </citation>
    <scope>NUCLEOTIDE SEQUENCE [LARGE SCALE GENOMIC DNA]</scope>
    <source>
        <strain evidence="5 6">ALS 81</strain>
    </source>
</reference>
<dbReference type="AlphaFoldDB" id="A0A420E9T2"/>
<feature type="signal peptide" evidence="4">
    <location>
        <begin position="1"/>
        <end position="22"/>
    </location>
</feature>
<keyword evidence="2" id="KW-0677">Repeat</keyword>
<evidence type="ECO:0008006" key="7">
    <source>
        <dbReference type="Google" id="ProtNLM"/>
    </source>
</evidence>
<comment type="caution">
    <text evidence="5">The sequence shown here is derived from an EMBL/GenBank/DDBJ whole genome shotgun (WGS) entry which is preliminary data.</text>
</comment>
<feature type="chain" id="PRO_5019469028" description="Integrin" evidence="4">
    <location>
        <begin position="23"/>
        <end position="615"/>
    </location>
</feature>
<evidence type="ECO:0000256" key="4">
    <source>
        <dbReference type="SAM" id="SignalP"/>
    </source>
</evidence>
<keyword evidence="3" id="KW-0325">Glycoprotein</keyword>
<dbReference type="Gene3D" id="2.130.10.130">
    <property type="entry name" value="Integrin alpha, N-terminal"/>
    <property type="match status" value="2"/>
</dbReference>
<dbReference type="InterPro" id="IPR011043">
    <property type="entry name" value="Gal_Oxase/kelch_b-propeller"/>
</dbReference>
<name>A0A420E9T2_9ALTE</name>
<accession>A0A420E9T2</accession>
<gene>
    <name evidence="5" type="ORF">DBZ36_13365</name>
</gene>
<protein>
    <recommendedName>
        <fullName evidence="7">Integrin</fullName>
    </recommendedName>
</protein>
<evidence type="ECO:0000313" key="5">
    <source>
        <dbReference type="EMBL" id="RKF17437.1"/>
    </source>
</evidence>
<organism evidence="5 6">
    <name type="scientific">Alginatibacterium sediminis</name>
    <dbReference type="NCBI Taxonomy" id="2164068"/>
    <lineage>
        <taxon>Bacteria</taxon>
        <taxon>Pseudomonadati</taxon>
        <taxon>Pseudomonadota</taxon>
        <taxon>Gammaproteobacteria</taxon>
        <taxon>Alteromonadales</taxon>
        <taxon>Alteromonadaceae</taxon>
        <taxon>Alginatibacterium</taxon>
    </lineage>
</organism>
<dbReference type="InterPro" id="IPR013519">
    <property type="entry name" value="Int_alpha_beta-p"/>
</dbReference>
<dbReference type="PROSITE" id="PS51470">
    <property type="entry name" value="FG_GAP"/>
    <property type="match status" value="1"/>
</dbReference>
<dbReference type="EMBL" id="RAQO01000007">
    <property type="protein sequence ID" value="RKF17437.1"/>
    <property type="molecule type" value="Genomic_DNA"/>
</dbReference>
<dbReference type="SMART" id="SM00191">
    <property type="entry name" value="Int_alpha"/>
    <property type="match status" value="6"/>
</dbReference>
<evidence type="ECO:0000256" key="1">
    <source>
        <dbReference type="ARBA" id="ARBA00022729"/>
    </source>
</evidence>
<sequence length="615" mass="64445">MFMALMKHQILVMVMSALLCIACSDNNPQQQNVNAVYLQAFNLVSIESASDGYIDGSGTIKQMTLTWESPLADASITGISYTICERDLSQQNSCLSLATVSDVLSSTIEVVNLITAVEASYFILADSGSDLELSSEKSIDADELTQMIGYVKASNPGDNNRYTQSLDISDDGSTLAIGAPLEDSSSTGINSIPDDLGPPSGAVYLYRLDVSTKRWQQQAYIKDSSSGGTDLFGYSVALSADGNTLIVGAPSEDSISSDSGAVYLFRFDTSSNSWSEQSIFKASNAGGNDSFGFSVSINGDGFVFAAGAYSEDSGSSGVYATDLGLNFDSGAAYVFRYNPLTSTWSEQVYIKSSNPSNDDLFGFAVSLSLDGNTLAVGAFMEDSSSSGINSTDDDLAVDSGAVYLFRYNQLSSLWSQEAYIKASNSGAGDNFGFSIDLDSTGNTLAVGAFAEDSSSLGVNSSSDEAASDAGAAYLFVYDASVSNWREHSYIKSSNTGDGDGFGESVALSHDGTVLAIGATQEDSSGIGINSIEDDLSLNTGAVYQFVYDGSGDLWQQNAFIKASNPSDQDLFGYSIVLSGDGNTLVIGTTDEDSSTSGVNSLGDDAATNTGAAYLY</sequence>
<dbReference type="Proteomes" id="UP000286482">
    <property type="component" value="Unassembled WGS sequence"/>
</dbReference>
<evidence type="ECO:0000256" key="2">
    <source>
        <dbReference type="ARBA" id="ARBA00022737"/>
    </source>
</evidence>
<evidence type="ECO:0000313" key="6">
    <source>
        <dbReference type="Proteomes" id="UP000286482"/>
    </source>
</evidence>
<dbReference type="Pfam" id="PF14312">
    <property type="entry name" value="FG-GAP_2"/>
    <property type="match status" value="6"/>
</dbReference>